<name>A0ABR0QLP2_GOSAR</name>
<dbReference type="Proteomes" id="UP001358586">
    <property type="component" value="Chromosome 3"/>
</dbReference>
<reference evidence="1 2" key="1">
    <citation type="submission" date="2023-03" db="EMBL/GenBank/DDBJ databases">
        <title>WGS of Gossypium arboreum.</title>
        <authorList>
            <person name="Yu D."/>
        </authorList>
    </citation>
    <scope>NUCLEOTIDE SEQUENCE [LARGE SCALE GENOMIC DNA]</scope>
    <source>
        <tissue evidence="1">Leaf</tissue>
    </source>
</reference>
<proteinExistence type="predicted"/>
<keyword evidence="2" id="KW-1185">Reference proteome</keyword>
<dbReference type="InterPro" id="IPR040256">
    <property type="entry name" value="At4g02000-like"/>
</dbReference>
<protein>
    <submittedName>
        <fullName evidence="1">Uncharacterized protein</fullName>
    </submittedName>
</protein>
<evidence type="ECO:0000313" key="1">
    <source>
        <dbReference type="EMBL" id="KAK5840265.1"/>
    </source>
</evidence>
<evidence type="ECO:0000313" key="2">
    <source>
        <dbReference type="Proteomes" id="UP001358586"/>
    </source>
</evidence>
<accession>A0ABR0QLP2</accession>
<sequence>MLEEIGGLILKVSKLDFNTNGQIRGKFTRMAAYVNLDKPFTSQVLINNTLQQVEFESFSVMCSGCERYGLLKEACPKDVINLAQIDRRGSN</sequence>
<comment type="caution">
    <text evidence="1">The sequence shown here is derived from an EMBL/GenBank/DDBJ whole genome shotgun (WGS) entry which is preliminary data.</text>
</comment>
<gene>
    <name evidence="1" type="ORF">PVK06_009156</name>
</gene>
<dbReference type="PANTHER" id="PTHR31286:SF173">
    <property type="entry name" value="DUF4283 DOMAIN-CONTAINING PROTEIN"/>
    <property type="match status" value="1"/>
</dbReference>
<organism evidence="1 2">
    <name type="scientific">Gossypium arboreum</name>
    <name type="common">Tree cotton</name>
    <name type="synonym">Gossypium nanking</name>
    <dbReference type="NCBI Taxonomy" id="29729"/>
    <lineage>
        <taxon>Eukaryota</taxon>
        <taxon>Viridiplantae</taxon>
        <taxon>Streptophyta</taxon>
        <taxon>Embryophyta</taxon>
        <taxon>Tracheophyta</taxon>
        <taxon>Spermatophyta</taxon>
        <taxon>Magnoliopsida</taxon>
        <taxon>eudicotyledons</taxon>
        <taxon>Gunneridae</taxon>
        <taxon>Pentapetalae</taxon>
        <taxon>rosids</taxon>
        <taxon>malvids</taxon>
        <taxon>Malvales</taxon>
        <taxon>Malvaceae</taxon>
        <taxon>Malvoideae</taxon>
        <taxon>Gossypium</taxon>
    </lineage>
</organism>
<dbReference type="PANTHER" id="PTHR31286">
    <property type="entry name" value="GLYCINE-RICH CELL WALL STRUCTURAL PROTEIN 1.8-LIKE"/>
    <property type="match status" value="1"/>
</dbReference>
<dbReference type="EMBL" id="JARKNE010000003">
    <property type="protein sequence ID" value="KAK5840265.1"/>
    <property type="molecule type" value="Genomic_DNA"/>
</dbReference>